<gene>
    <name evidence="1" type="ORF">LSH36_124g03007</name>
</gene>
<dbReference type="EMBL" id="JAODUP010000124">
    <property type="protein sequence ID" value="KAK2160952.1"/>
    <property type="molecule type" value="Genomic_DNA"/>
</dbReference>
<name>A0AAD9JXJ5_9ANNE</name>
<proteinExistence type="predicted"/>
<evidence type="ECO:0000313" key="2">
    <source>
        <dbReference type="Proteomes" id="UP001208570"/>
    </source>
</evidence>
<dbReference type="Proteomes" id="UP001208570">
    <property type="component" value="Unassembled WGS sequence"/>
</dbReference>
<sequence>MILYQYITLFTHTRTQAHGLYDLHTHVIYHNCNVTANAVIRLTNKQKQRKQRSDLGFTPGQLDKHQTTAYIELPVATTRGHLFIIIIIIKIRRKKQQQEERQQLMNQQP</sequence>
<dbReference type="AlphaFoldDB" id="A0AAD9JXJ5"/>
<keyword evidence="2" id="KW-1185">Reference proteome</keyword>
<accession>A0AAD9JXJ5</accession>
<reference evidence="1" key="1">
    <citation type="journal article" date="2023" name="Mol. Biol. Evol.">
        <title>Third-Generation Sequencing Reveals the Adaptive Role of the Epigenome in Three Deep-Sea Polychaetes.</title>
        <authorList>
            <person name="Perez M."/>
            <person name="Aroh O."/>
            <person name="Sun Y."/>
            <person name="Lan Y."/>
            <person name="Juniper S.K."/>
            <person name="Young C.R."/>
            <person name="Angers B."/>
            <person name="Qian P.Y."/>
        </authorList>
    </citation>
    <scope>NUCLEOTIDE SEQUENCE</scope>
    <source>
        <strain evidence="1">P08H-3</strain>
    </source>
</reference>
<comment type="caution">
    <text evidence="1">The sequence shown here is derived from an EMBL/GenBank/DDBJ whole genome shotgun (WGS) entry which is preliminary data.</text>
</comment>
<evidence type="ECO:0000313" key="1">
    <source>
        <dbReference type="EMBL" id="KAK2160952.1"/>
    </source>
</evidence>
<protein>
    <submittedName>
        <fullName evidence="1">Uncharacterized protein</fullName>
    </submittedName>
</protein>
<organism evidence="1 2">
    <name type="scientific">Paralvinella palmiformis</name>
    <dbReference type="NCBI Taxonomy" id="53620"/>
    <lineage>
        <taxon>Eukaryota</taxon>
        <taxon>Metazoa</taxon>
        <taxon>Spiralia</taxon>
        <taxon>Lophotrochozoa</taxon>
        <taxon>Annelida</taxon>
        <taxon>Polychaeta</taxon>
        <taxon>Sedentaria</taxon>
        <taxon>Canalipalpata</taxon>
        <taxon>Terebellida</taxon>
        <taxon>Terebelliformia</taxon>
        <taxon>Alvinellidae</taxon>
        <taxon>Paralvinella</taxon>
    </lineage>
</organism>